<dbReference type="Proteomes" id="UP000663722">
    <property type="component" value="Chromosome"/>
</dbReference>
<dbReference type="KEGG" id="dmm:dnm_094070"/>
<organism evidence="1 2">
    <name type="scientific">Desulfonema magnum</name>
    <dbReference type="NCBI Taxonomy" id="45655"/>
    <lineage>
        <taxon>Bacteria</taxon>
        <taxon>Pseudomonadati</taxon>
        <taxon>Thermodesulfobacteriota</taxon>
        <taxon>Desulfobacteria</taxon>
        <taxon>Desulfobacterales</taxon>
        <taxon>Desulfococcaceae</taxon>
        <taxon>Desulfonema</taxon>
    </lineage>
</organism>
<sequence>MRITLTPDIEQAVNEYARIQGTTPELLVLGTLRSIFLLTDKSVVTEQCETLADMLHEHIGVLHSSERIPGGARMSEDCGTKFTKGLVRKREQGKI</sequence>
<evidence type="ECO:0000313" key="1">
    <source>
        <dbReference type="EMBL" id="QTA93305.1"/>
    </source>
</evidence>
<dbReference type="AlphaFoldDB" id="A0A975BX81"/>
<dbReference type="EMBL" id="CP061800">
    <property type="protein sequence ID" value="QTA93305.1"/>
    <property type="molecule type" value="Genomic_DNA"/>
</dbReference>
<gene>
    <name evidence="1" type="ORF">dnm_094070</name>
</gene>
<evidence type="ECO:0000313" key="2">
    <source>
        <dbReference type="Proteomes" id="UP000663722"/>
    </source>
</evidence>
<reference evidence="1" key="1">
    <citation type="journal article" date="2021" name="Microb. Physiol.">
        <title>Proteogenomic Insights into the Physiology of Marine, Sulfate-Reducing, Filamentous Desulfonema limicola and Desulfonema magnum.</title>
        <authorList>
            <person name="Schnaars V."/>
            <person name="Wohlbrand L."/>
            <person name="Scheve S."/>
            <person name="Hinrichs C."/>
            <person name="Reinhardt R."/>
            <person name="Rabus R."/>
        </authorList>
    </citation>
    <scope>NUCLEOTIDE SEQUENCE</scope>
    <source>
        <strain evidence="1">4be13</strain>
    </source>
</reference>
<accession>A0A975BX81</accession>
<proteinExistence type="predicted"/>
<name>A0A975BX81_9BACT</name>
<protein>
    <submittedName>
        <fullName evidence="1">Uncharacterized protein</fullName>
    </submittedName>
</protein>
<keyword evidence="2" id="KW-1185">Reference proteome</keyword>